<proteinExistence type="predicted"/>
<dbReference type="AlphaFoldDB" id="A0AAW1H538"/>
<feature type="domain" description="Retrovirus-related Pol polyprotein from transposon TNT 1-94-like beta-barrel" evidence="1">
    <location>
        <begin position="81"/>
        <end position="155"/>
    </location>
</feature>
<protein>
    <recommendedName>
        <fullName evidence="1">Retrovirus-related Pol polyprotein from transposon TNT 1-94-like beta-barrel domain-containing protein</fullName>
    </recommendedName>
</protein>
<comment type="caution">
    <text evidence="2">The sequence shown here is derived from an EMBL/GenBank/DDBJ whole genome shotgun (WGS) entry which is preliminary data.</text>
</comment>
<gene>
    <name evidence="2" type="ORF">RND81_13G085000</name>
</gene>
<evidence type="ECO:0000259" key="1">
    <source>
        <dbReference type="Pfam" id="PF22936"/>
    </source>
</evidence>
<organism evidence="2 3">
    <name type="scientific">Saponaria officinalis</name>
    <name type="common">Common soapwort</name>
    <name type="synonym">Lychnis saponaria</name>
    <dbReference type="NCBI Taxonomy" id="3572"/>
    <lineage>
        <taxon>Eukaryota</taxon>
        <taxon>Viridiplantae</taxon>
        <taxon>Streptophyta</taxon>
        <taxon>Embryophyta</taxon>
        <taxon>Tracheophyta</taxon>
        <taxon>Spermatophyta</taxon>
        <taxon>Magnoliopsida</taxon>
        <taxon>eudicotyledons</taxon>
        <taxon>Gunneridae</taxon>
        <taxon>Pentapetalae</taxon>
        <taxon>Caryophyllales</taxon>
        <taxon>Caryophyllaceae</taxon>
        <taxon>Caryophylleae</taxon>
        <taxon>Saponaria</taxon>
    </lineage>
</organism>
<evidence type="ECO:0000313" key="3">
    <source>
        <dbReference type="Proteomes" id="UP001443914"/>
    </source>
</evidence>
<dbReference type="Proteomes" id="UP001443914">
    <property type="component" value="Unassembled WGS sequence"/>
</dbReference>
<evidence type="ECO:0000313" key="2">
    <source>
        <dbReference type="EMBL" id="KAK9668765.1"/>
    </source>
</evidence>
<name>A0AAW1H538_SAPOF</name>
<dbReference type="EMBL" id="JBDFQZ010000013">
    <property type="protein sequence ID" value="KAK9668765.1"/>
    <property type="molecule type" value="Genomic_DNA"/>
</dbReference>
<reference evidence="2" key="1">
    <citation type="submission" date="2024-03" db="EMBL/GenBank/DDBJ databases">
        <title>WGS assembly of Saponaria officinalis var. Norfolk2.</title>
        <authorList>
            <person name="Jenkins J."/>
            <person name="Shu S."/>
            <person name="Grimwood J."/>
            <person name="Barry K."/>
            <person name="Goodstein D."/>
            <person name="Schmutz J."/>
            <person name="Leebens-Mack J."/>
            <person name="Osbourn A."/>
        </authorList>
    </citation>
    <scope>NUCLEOTIDE SEQUENCE [LARGE SCALE GENOMIC DNA]</scope>
    <source>
        <strain evidence="2">JIC</strain>
    </source>
</reference>
<dbReference type="Pfam" id="PF22936">
    <property type="entry name" value="Pol_BBD"/>
    <property type="match status" value="1"/>
</dbReference>
<accession>A0AAW1H538</accession>
<sequence length="337" mass="38102">MDVHHSRFHMDVHMTAVQQPSSCKHILDSQLVDGIVNTVMEKVYKVILDHHQSSILATYFVGSMPTSMLLSALNTYVMGKWIVDTSVSDHMTSNCTLLYYIHLLPKLILVGLPDGTVKVVNHSGILNLTPSLTLTNVLIVPDFKHNMLSVGCLVNQLHLIMFLDEHECIFRDPISKQVLGKVQKEGDLYWSIQTTSFSSAADSKTLDIPKTVDVLVNNSYKNVPIDVVHARFGHNSLDKMKHVMSNSNKSMSDFRCETCFSEHHVLPFPRSDSYTVTCFALIHIYLLGPHKTKALFGYKNRREKEGMGKERKESEGREGKGDEMLLFGYKFPPNLSY</sequence>
<keyword evidence="3" id="KW-1185">Reference proteome</keyword>
<dbReference type="InterPro" id="IPR054722">
    <property type="entry name" value="PolX-like_BBD"/>
</dbReference>